<evidence type="ECO:0000256" key="1">
    <source>
        <dbReference type="SAM" id="MobiDB-lite"/>
    </source>
</evidence>
<gene>
    <name evidence="2" type="ORF">EGYM00392_LOCUS35588</name>
</gene>
<name>A0A7S1IWC9_9EUGL</name>
<dbReference type="EMBL" id="HBGA01095215">
    <property type="protein sequence ID" value="CAD9024463.1"/>
    <property type="molecule type" value="Transcribed_RNA"/>
</dbReference>
<proteinExistence type="predicted"/>
<evidence type="ECO:0000313" key="2">
    <source>
        <dbReference type="EMBL" id="CAD9024463.1"/>
    </source>
</evidence>
<feature type="compositionally biased region" description="Pro residues" evidence="1">
    <location>
        <begin position="1"/>
        <end position="10"/>
    </location>
</feature>
<feature type="region of interest" description="Disordered" evidence="1">
    <location>
        <begin position="1"/>
        <end position="23"/>
    </location>
</feature>
<dbReference type="AlphaFoldDB" id="A0A7S1IWC9"/>
<accession>A0A7S1IWC9</accession>
<organism evidence="2">
    <name type="scientific">Eutreptiella gymnastica</name>
    <dbReference type="NCBI Taxonomy" id="73025"/>
    <lineage>
        <taxon>Eukaryota</taxon>
        <taxon>Discoba</taxon>
        <taxon>Euglenozoa</taxon>
        <taxon>Euglenida</taxon>
        <taxon>Spirocuta</taxon>
        <taxon>Euglenophyceae</taxon>
        <taxon>Eutreptiales</taxon>
        <taxon>Eutreptiaceae</taxon>
        <taxon>Eutreptiella</taxon>
    </lineage>
</organism>
<protein>
    <submittedName>
        <fullName evidence="2">Uncharacterized protein</fullName>
    </submittedName>
</protein>
<sequence>MSPPDPPSWPWPELKTPTDSHHPLSTQVTSVVIKCLPKIGDSFPEGGRARLGISSLTPGAGATLLAPSTLVFFTQQGPPIKSLQHWPPPWVAGRLTLTGDAAFLILCSSGRVSPGKGAPPPASSLY</sequence>
<reference evidence="2" key="1">
    <citation type="submission" date="2021-01" db="EMBL/GenBank/DDBJ databases">
        <authorList>
            <person name="Corre E."/>
            <person name="Pelletier E."/>
            <person name="Niang G."/>
            <person name="Scheremetjew M."/>
            <person name="Finn R."/>
            <person name="Kale V."/>
            <person name="Holt S."/>
            <person name="Cochrane G."/>
            <person name="Meng A."/>
            <person name="Brown T."/>
            <person name="Cohen L."/>
        </authorList>
    </citation>
    <scope>NUCLEOTIDE SEQUENCE</scope>
    <source>
        <strain evidence="2">NIES-381</strain>
    </source>
</reference>